<keyword evidence="3" id="KW-0378">Hydrolase</keyword>
<dbReference type="AlphaFoldDB" id="A0A1B6G3S2"/>
<dbReference type="FunFam" id="3.40.50.1820:FF:000021">
    <property type="entry name" value="Lipase"/>
    <property type="match status" value="1"/>
</dbReference>
<dbReference type="InterPro" id="IPR029058">
    <property type="entry name" value="AB_hydrolase_fold"/>
</dbReference>
<protein>
    <recommendedName>
        <fullName evidence="9">Partial AB-hydrolase lipase domain-containing protein</fullName>
    </recommendedName>
</protein>
<dbReference type="PANTHER" id="PTHR11005">
    <property type="entry name" value="LYSOSOMAL ACID LIPASE-RELATED"/>
    <property type="match status" value="1"/>
</dbReference>
<dbReference type="GO" id="GO:0016788">
    <property type="term" value="F:hydrolase activity, acting on ester bonds"/>
    <property type="evidence" value="ECO:0007669"/>
    <property type="project" value="InterPro"/>
</dbReference>
<keyword evidence="2 8" id="KW-0732">Signal</keyword>
<feature type="active site" description="Charge relay system" evidence="7">
    <location>
        <position position="345"/>
    </location>
</feature>
<evidence type="ECO:0000256" key="1">
    <source>
        <dbReference type="ARBA" id="ARBA00010701"/>
    </source>
</evidence>
<feature type="active site" description="Nucleophile" evidence="7">
    <location>
        <position position="172"/>
    </location>
</feature>
<keyword evidence="5" id="KW-0443">Lipid metabolism</keyword>
<evidence type="ECO:0000256" key="3">
    <source>
        <dbReference type="ARBA" id="ARBA00022801"/>
    </source>
</evidence>
<dbReference type="InterPro" id="IPR025483">
    <property type="entry name" value="Lipase_euk"/>
</dbReference>
<dbReference type="SUPFAM" id="SSF53474">
    <property type="entry name" value="alpha/beta-Hydrolases"/>
    <property type="match status" value="1"/>
</dbReference>
<evidence type="ECO:0000259" key="9">
    <source>
        <dbReference type="Pfam" id="PF04083"/>
    </source>
</evidence>
<dbReference type="Gene3D" id="3.40.50.1820">
    <property type="entry name" value="alpha/beta hydrolase"/>
    <property type="match status" value="1"/>
</dbReference>
<dbReference type="Pfam" id="PF04083">
    <property type="entry name" value="Abhydro_lipase"/>
    <property type="match status" value="1"/>
</dbReference>
<keyword evidence="6" id="KW-0325">Glycoprotein</keyword>
<sequence length="450" mass="50793">MWSHCFVLCLATLCFFPGTRALQVVEADSPDDNAPTPEIARHHGYVCESHRVTTEDKFILQLHRLPGGRSTALNTSLAPVLLQHGLLDSSAAWVISGPDKALGYLLADQGYDVWMGNARGNIYSKAHETLHPDDPNFWNWTWEEMGRYDLPAVIDHILQVTGHQQILYIGHSMGTTMFFVLCSSRPEYNAKVRYMAALAPVAYMGHTTSPLRYLAPYAQSFERIADFFGNGEFLPRNAFINYIFRYSCEAFRFEERICENYLFLLCGHDPEQFDENLLPMILGHVPAGSSTKTLVHYAQEIKSNNFQRYDYGAEKNIILYNSTTPPLYNLSEITVPISLHYGDNDLLARPVDVSSLFSQLKNPVGMFRVNLSSFNHLDFLWGRDARTLVYSKVQSLMGEHSHSVPAPIALHRDASTNNLQFTTPTTRPWGSSVLSKVQTLSDNLISNSIK</sequence>
<feature type="chain" id="PRO_5008583264" description="Partial AB-hydrolase lipase domain-containing protein" evidence="8">
    <location>
        <begin position="22"/>
        <end position="450"/>
    </location>
</feature>
<evidence type="ECO:0000256" key="6">
    <source>
        <dbReference type="ARBA" id="ARBA00023180"/>
    </source>
</evidence>
<evidence type="ECO:0000256" key="7">
    <source>
        <dbReference type="PIRSR" id="PIRSR000862-1"/>
    </source>
</evidence>
<dbReference type="EMBL" id="GECZ01012738">
    <property type="protein sequence ID" value="JAS57031.1"/>
    <property type="molecule type" value="Transcribed_RNA"/>
</dbReference>
<dbReference type="InterPro" id="IPR006693">
    <property type="entry name" value="AB_hydrolase_lipase"/>
</dbReference>
<organism evidence="10">
    <name type="scientific">Cuerna arida</name>
    <dbReference type="NCBI Taxonomy" id="1464854"/>
    <lineage>
        <taxon>Eukaryota</taxon>
        <taxon>Metazoa</taxon>
        <taxon>Ecdysozoa</taxon>
        <taxon>Arthropoda</taxon>
        <taxon>Hexapoda</taxon>
        <taxon>Insecta</taxon>
        <taxon>Pterygota</taxon>
        <taxon>Neoptera</taxon>
        <taxon>Paraneoptera</taxon>
        <taxon>Hemiptera</taxon>
        <taxon>Auchenorrhyncha</taxon>
        <taxon>Membracoidea</taxon>
        <taxon>Cicadellidae</taxon>
        <taxon>Cicadellinae</taxon>
        <taxon>Proconiini</taxon>
        <taxon>Cuerna</taxon>
    </lineage>
</organism>
<dbReference type="GO" id="GO:0016042">
    <property type="term" value="P:lipid catabolic process"/>
    <property type="evidence" value="ECO:0007669"/>
    <property type="project" value="UniProtKB-KW"/>
</dbReference>
<feature type="domain" description="Partial AB-hydrolase lipase" evidence="9">
    <location>
        <begin position="36"/>
        <end position="96"/>
    </location>
</feature>
<reference evidence="10" key="1">
    <citation type="submission" date="2015-11" db="EMBL/GenBank/DDBJ databases">
        <title>De novo transcriptome assembly of four potential Pierce s Disease insect vectors from Arizona vineyards.</title>
        <authorList>
            <person name="Tassone E.E."/>
        </authorList>
    </citation>
    <scope>NUCLEOTIDE SEQUENCE</scope>
</reference>
<evidence type="ECO:0000313" key="10">
    <source>
        <dbReference type="EMBL" id="JAS57031.1"/>
    </source>
</evidence>
<feature type="signal peptide" evidence="8">
    <location>
        <begin position="1"/>
        <end position="21"/>
    </location>
</feature>
<keyword evidence="4" id="KW-0442">Lipid degradation</keyword>
<gene>
    <name evidence="10" type="ORF">g.9645</name>
</gene>
<evidence type="ECO:0000256" key="2">
    <source>
        <dbReference type="ARBA" id="ARBA00022729"/>
    </source>
</evidence>
<evidence type="ECO:0000256" key="4">
    <source>
        <dbReference type="ARBA" id="ARBA00022963"/>
    </source>
</evidence>
<accession>A0A1B6G3S2</accession>
<evidence type="ECO:0000256" key="5">
    <source>
        <dbReference type="ARBA" id="ARBA00023098"/>
    </source>
</evidence>
<proteinExistence type="inferred from homology"/>
<comment type="similarity">
    <text evidence="1">Belongs to the AB hydrolase superfamily. Lipase family.</text>
</comment>
<evidence type="ECO:0000256" key="8">
    <source>
        <dbReference type="SAM" id="SignalP"/>
    </source>
</evidence>
<dbReference type="PIRSF" id="PIRSF000862">
    <property type="entry name" value="Steryl_ester_lip"/>
    <property type="match status" value="1"/>
</dbReference>
<name>A0A1B6G3S2_9HEMI</name>
<feature type="active site" description="Charge relay system" evidence="7">
    <location>
        <position position="376"/>
    </location>
</feature>